<dbReference type="Proteomes" id="UP001610335">
    <property type="component" value="Unassembled WGS sequence"/>
</dbReference>
<reference evidence="2 3" key="1">
    <citation type="submission" date="2024-07" db="EMBL/GenBank/DDBJ databases">
        <title>Section-level genome sequencing and comparative genomics of Aspergillus sections Usti and Cavernicolus.</title>
        <authorList>
            <consortium name="Lawrence Berkeley National Laboratory"/>
            <person name="Nybo J.L."/>
            <person name="Vesth T.C."/>
            <person name="Theobald S."/>
            <person name="Frisvad J.C."/>
            <person name="Larsen T.O."/>
            <person name="Kjaerboelling I."/>
            <person name="Rothschild-Mancinelli K."/>
            <person name="Lyhne E.K."/>
            <person name="Kogle M.E."/>
            <person name="Barry K."/>
            <person name="Clum A."/>
            <person name="Na H."/>
            <person name="Ledsgaard L."/>
            <person name="Lin J."/>
            <person name="Lipzen A."/>
            <person name="Kuo A."/>
            <person name="Riley R."/>
            <person name="Mondo S."/>
            <person name="LaButti K."/>
            <person name="Haridas S."/>
            <person name="Pangalinan J."/>
            <person name="Salamov A.A."/>
            <person name="Simmons B.A."/>
            <person name="Magnuson J.K."/>
            <person name="Chen J."/>
            <person name="Drula E."/>
            <person name="Henrissat B."/>
            <person name="Wiebenga A."/>
            <person name="Lubbers R.J."/>
            <person name="Gomes A.C."/>
            <person name="Makela M.R."/>
            <person name="Stajich J."/>
            <person name="Grigoriev I.V."/>
            <person name="Mortensen U.H."/>
            <person name="De vries R.P."/>
            <person name="Baker S.E."/>
            <person name="Andersen M.R."/>
        </authorList>
    </citation>
    <scope>NUCLEOTIDE SEQUENCE [LARGE SCALE GENOMIC DNA]</scope>
    <source>
        <strain evidence="2 3">CBS 600.67</strain>
    </source>
</reference>
<name>A0ABR4H6Z0_9EURO</name>
<accession>A0ABR4H6Z0</accession>
<dbReference type="EMBL" id="JBFXLS010000269">
    <property type="protein sequence ID" value="KAL2811220.1"/>
    <property type="molecule type" value="Genomic_DNA"/>
</dbReference>
<gene>
    <name evidence="2" type="ORF">BDW59DRAFT_155569</name>
</gene>
<evidence type="ECO:0000256" key="1">
    <source>
        <dbReference type="SAM" id="Coils"/>
    </source>
</evidence>
<keyword evidence="1" id="KW-0175">Coiled coil</keyword>
<evidence type="ECO:0000313" key="2">
    <source>
        <dbReference type="EMBL" id="KAL2811220.1"/>
    </source>
</evidence>
<feature type="coiled-coil region" evidence="1">
    <location>
        <begin position="41"/>
        <end position="68"/>
    </location>
</feature>
<keyword evidence="3" id="KW-1185">Reference proteome</keyword>
<proteinExistence type="predicted"/>
<sequence length="140" mass="16090">MVPSFASFHCVTMRDYLLGANEHCVAYVSKQKQSKRCSTKFRILESDLSEIKRLYQQYERQMDNKARRETLRDIALICLCHNHYGEHFLAAAVEQWENDICSPISSHHLAEVLSAETEDGDGVPALEFKRLISEKVEALT</sequence>
<comment type="caution">
    <text evidence="2">The sequence shown here is derived from an EMBL/GenBank/DDBJ whole genome shotgun (WGS) entry which is preliminary data.</text>
</comment>
<evidence type="ECO:0000313" key="3">
    <source>
        <dbReference type="Proteomes" id="UP001610335"/>
    </source>
</evidence>
<protein>
    <submittedName>
        <fullName evidence="2">Uncharacterized protein</fullName>
    </submittedName>
</protein>
<organism evidence="2 3">
    <name type="scientific">Aspergillus cavernicola</name>
    <dbReference type="NCBI Taxonomy" id="176166"/>
    <lineage>
        <taxon>Eukaryota</taxon>
        <taxon>Fungi</taxon>
        <taxon>Dikarya</taxon>
        <taxon>Ascomycota</taxon>
        <taxon>Pezizomycotina</taxon>
        <taxon>Eurotiomycetes</taxon>
        <taxon>Eurotiomycetidae</taxon>
        <taxon>Eurotiales</taxon>
        <taxon>Aspergillaceae</taxon>
        <taxon>Aspergillus</taxon>
        <taxon>Aspergillus subgen. Nidulantes</taxon>
    </lineage>
</organism>